<gene>
    <name evidence="1" type="ORF">A2257_01185</name>
</gene>
<evidence type="ECO:0000313" key="2">
    <source>
        <dbReference type="Proteomes" id="UP000177407"/>
    </source>
</evidence>
<comment type="caution">
    <text evidence="1">The sequence shown here is derived from an EMBL/GenBank/DDBJ whole genome shotgun (WGS) entry which is preliminary data.</text>
</comment>
<name>A0A1F5S4D6_9BACT</name>
<proteinExistence type="predicted"/>
<dbReference type="EMBL" id="MFGA01000004">
    <property type="protein sequence ID" value="OGF21537.1"/>
    <property type="molecule type" value="Genomic_DNA"/>
</dbReference>
<sequence length="124" mass="14443">MIVPADELKKSRFEWDSGRTSGKVYAEELRGCYYINGEDNTLMFIDSKGNIAQVKMNLELISDQELSGRSLTPRKINDNLKEKLKGLGFNVGNFKDSYFDKRLQDFIGEYKKREKKEKEETFDL</sequence>
<dbReference type="AlphaFoldDB" id="A0A1F5S4D6"/>
<accession>A0A1F5S4D6</accession>
<evidence type="ECO:0000313" key="1">
    <source>
        <dbReference type="EMBL" id="OGF21537.1"/>
    </source>
</evidence>
<reference evidence="1 2" key="1">
    <citation type="journal article" date="2016" name="Nat. Commun.">
        <title>Thousands of microbial genomes shed light on interconnected biogeochemical processes in an aquifer system.</title>
        <authorList>
            <person name="Anantharaman K."/>
            <person name="Brown C.T."/>
            <person name="Hug L.A."/>
            <person name="Sharon I."/>
            <person name="Castelle C.J."/>
            <person name="Probst A.J."/>
            <person name="Thomas B.C."/>
            <person name="Singh A."/>
            <person name="Wilkins M.J."/>
            <person name="Karaoz U."/>
            <person name="Brodie E.L."/>
            <person name="Williams K.H."/>
            <person name="Hubbard S.S."/>
            <person name="Banfield J.F."/>
        </authorList>
    </citation>
    <scope>NUCLEOTIDE SEQUENCE [LARGE SCALE GENOMIC DNA]</scope>
</reference>
<organism evidence="1 2">
    <name type="scientific">Candidatus Falkowbacteria bacterium RIFOXYA2_FULL_38_12</name>
    <dbReference type="NCBI Taxonomy" id="1797993"/>
    <lineage>
        <taxon>Bacteria</taxon>
        <taxon>Candidatus Falkowiibacteriota</taxon>
    </lineage>
</organism>
<protein>
    <submittedName>
        <fullName evidence="1">Uncharacterized protein</fullName>
    </submittedName>
</protein>
<dbReference type="Proteomes" id="UP000177407">
    <property type="component" value="Unassembled WGS sequence"/>
</dbReference>